<dbReference type="HAMAP" id="MF_00494">
    <property type="entry name" value="Transaldolase_3b"/>
    <property type="match status" value="1"/>
</dbReference>
<reference evidence="10 11" key="1">
    <citation type="journal article" date="2015" name="Genome Announc.">
        <title>Genome Assemblies of Three Soil-Associated Devosia species: D. insulae, D. limi, and D. soli.</title>
        <authorList>
            <person name="Hassan Y.I."/>
            <person name="Lepp D."/>
            <person name="Zhou T."/>
        </authorList>
    </citation>
    <scope>NUCLEOTIDE SEQUENCE [LARGE SCALE GENOMIC DNA]</scope>
    <source>
        <strain evidence="10 11">DS-56</strain>
    </source>
</reference>
<comment type="caution">
    <text evidence="10">The sequence shown here is derived from an EMBL/GenBank/DDBJ whole genome shotgun (WGS) entry which is preliminary data.</text>
</comment>
<dbReference type="FunFam" id="3.20.20.70:FF:000018">
    <property type="entry name" value="Probable transaldolase"/>
    <property type="match status" value="1"/>
</dbReference>
<dbReference type="EMBL" id="LAJE02000256">
    <property type="protein sequence ID" value="OEO29815.1"/>
    <property type="molecule type" value="Genomic_DNA"/>
</dbReference>
<evidence type="ECO:0000313" key="11">
    <source>
        <dbReference type="Proteomes" id="UP000095463"/>
    </source>
</evidence>
<dbReference type="GO" id="GO:0005737">
    <property type="term" value="C:cytoplasm"/>
    <property type="evidence" value="ECO:0007669"/>
    <property type="project" value="UniProtKB-SubCell"/>
</dbReference>
<evidence type="ECO:0000256" key="7">
    <source>
        <dbReference type="ARBA" id="ARBA00023270"/>
    </source>
</evidence>
<dbReference type="PANTHER" id="PTHR10683:SF40">
    <property type="entry name" value="FRUCTOSE-6-PHOSPHATE ALDOLASE 1-RELATED"/>
    <property type="match status" value="1"/>
</dbReference>
<evidence type="ECO:0000256" key="9">
    <source>
        <dbReference type="HAMAP-Rule" id="MF_00494"/>
    </source>
</evidence>
<dbReference type="GO" id="GO:0005975">
    <property type="term" value="P:carbohydrate metabolic process"/>
    <property type="evidence" value="ECO:0007669"/>
    <property type="project" value="InterPro"/>
</dbReference>
<dbReference type="InterPro" id="IPR013785">
    <property type="entry name" value="Aldolase_TIM"/>
</dbReference>
<organism evidence="10 11">
    <name type="scientific">Devosia insulae DS-56</name>
    <dbReference type="NCBI Taxonomy" id="1116389"/>
    <lineage>
        <taxon>Bacteria</taxon>
        <taxon>Pseudomonadati</taxon>
        <taxon>Pseudomonadota</taxon>
        <taxon>Alphaproteobacteria</taxon>
        <taxon>Hyphomicrobiales</taxon>
        <taxon>Devosiaceae</taxon>
        <taxon>Devosia</taxon>
    </lineage>
</organism>
<dbReference type="GO" id="GO:0016832">
    <property type="term" value="F:aldehyde-lyase activity"/>
    <property type="evidence" value="ECO:0007669"/>
    <property type="project" value="InterPro"/>
</dbReference>
<dbReference type="Pfam" id="PF00923">
    <property type="entry name" value="TAL_FSA"/>
    <property type="match status" value="1"/>
</dbReference>
<evidence type="ECO:0000313" key="10">
    <source>
        <dbReference type="EMBL" id="OEO29815.1"/>
    </source>
</evidence>
<dbReference type="NCBIfam" id="TIGR00875">
    <property type="entry name" value="fsa_talC_mipB"/>
    <property type="match status" value="1"/>
</dbReference>
<dbReference type="RefSeq" id="WP_069910955.1">
    <property type="nucleotide sequence ID" value="NZ_LAJE02000256.1"/>
</dbReference>
<feature type="active site" description="Schiff-base intermediate with substrate" evidence="9">
    <location>
        <position position="83"/>
    </location>
</feature>
<evidence type="ECO:0000256" key="3">
    <source>
        <dbReference type="ARBA" id="ARBA00005740"/>
    </source>
</evidence>
<keyword evidence="7 9" id="KW-0704">Schiff base</keyword>
<keyword evidence="4 9" id="KW-0963">Cytoplasm</keyword>
<dbReference type="InterPro" id="IPR004731">
    <property type="entry name" value="Transaldolase_3B/F6P_aldolase"/>
</dbReference>
<comment type="function">
    <text evidence="9">Transaldolase is important for the balance of metabolites in the pentose-phosphate pathway.</text>
</comment>
<evidence type="ECO:0000256" key="8">
    <source>
        <dbReference type="ARBA" id="ARBA00048810"/>
    </source>
</evidence>
<dbReference type="PANTHER" id="PTHR10683">
    <property type="entry name" value="TRANSALDOLASE"/>
    <property type="match status" value="1"/>
</dbReference>
<dbReference type="Proteomes" id="UP000095463">
    <property type="component" value="Unassembled WGS sequence"/>
</dbReference>
<keyword evidence="6 9" id="KW-0570">Pentose shunt</keyword>
<dbReference type="InterPro" id="IPR033919">
    <property type="entry name" value="TSA/FSA_arc/bac"/>
</dbReference>
<dbReference type="InterPro" id="IPR022999">
    <property type="entry name" value="Transaldolase_3B"/>
</dbReference>
<dbReference type="EC" id="2.2.1.2" evidence="9"/>
<dbReference type="Gene3D" id="3.20.20.70">
    <property type="entry name" value="Aldolase class I"/>
    <property type="match status" value="1"/>
</dbReference>
<dbReference type="InterPro" id="IPR018225">
    <property type="entry name" value="Transaldolase_AS"/>
</dbReference>
<gene>
    <name evidence="9" type="primary">tal</name>
    <name evidence="10" type="ORF">VW23_024185</name>
</gene>
<dbReference type="SUPFAM" id="SSF51569">
    <property type="entry name" value="Aldolase"/>
    <property type="match status" value="1"/>
</dbReference>
<evidence type="ECO:0000256" key="6">
    <source>
        <dbReference type="ARBA" id="ARBA00023126"/>
    </source>
</evidence>
<comment type="catalytic activity">
    <reaction evidence="8 9">
        <text>D-sedoheptulose 7-phosphate + D-glyceraldehyde 3-phosphate = D-erythrose 4-phosphate + beta-D-fructose 6-phosphate</text>
        <dbReference type="Rhea" id="RHEA:17053"/>
        <dbReference type="ChEBI" id="CHEBI:16897"/>
        <dbReference type="ChEBI" id="CHEBI:57483"/>
        <dbReference type="ChEBI" id="CHEBI:57634"/>
        <dbReference type="ChEBI" id="CHEBI:59776"/>
        <dbReference type="EC" id="2.2.1.2"/>
    </reaction>
</comment>
<keyword evidence="5 9" id="KW-0808">Transferase</keyword>
<dbReference type="GO" id="GO:0042182">
    <property type="term" value="P:ketone catabolic process"/>
    <property type="evidence" value="ECO:0007669"/>
    <property type="project" value="UniProtKB-ARBA"/>
</dbReference>
<proteinExistence type="inferred from homology"/>
<dbReference type="PROSITE" id="PS00958">
    <property type="entry name" value="TRANSALDOLASE_2"/>
    <property type="match status" value="1"/>
</dbReference>
<dbReference type="AlphaFoldDB" id="A0A1E5XML5"/>
<dbReference type="CDD" id="cd00956">
    <property type="entry name" value="Transaldolase_FSA"/>
    <property type="match status" value="1"/>
</dbReference>
<comment type="subcellular location">
    <subcellularLocation>
        <location evidence="1 9">Cytoplasm</location>
    </subcellularLocation>
</comment>
<protein>
    <recommendedName>
        <fullName evidence="9">Probable transaldolase</fullName>
        <ecNumber evidence="9">2.2.1.2</ecNumber>
    </recommendedName>
</protein>
<evidence type="ECO:0000256" key="5">
    <source>
        <dbReference type="ARBA" id="ARBA00022679"/>
    </source>
</evidence>
<dbReference type="PROSITE" id="PS01054">
    <property type="entry name" value="TRANSALDOLASE_1"/>
    <property type="match status" value="1"/>
</dbReference>
<dbReference type="InterPro" id="IPR001585">
    <property type="entry name" value="TAL/FSA"/>
</dbReference>
<name>A0A1E5XML5_9HYPH</name>
<dbReference type="OrthoDB" id="9807051at2"/>
<dbReference type="GO" id="GO:0004801">
    <property type="term" value="F:transaldolase activity"/>
    <property type="evidence" value="ECO:0007669"/>
    <property type="project" value="UniProtKB-UniRule"/>
</dbReference>
<dbReference type="GO" id="GO:0006098">
    <property type="term" value="P:pentose-phosphate shunt"/>
    <property type="evidence" value="ECO:0007669"/>
    <property type="project" value="UniProtKB-UniRule"/>
</dbReference>
<sequence>MKFFVDTAEIKDIRDLYETGLLDGVTTNPSLIAKSGRQFKDVIKEICSIVPGPVSAEVAATDYDGMIAEGHVLAKLAENVVVKLPLTIDGLKATKTFSKEGIKTNVTLCFSPNQALLAAKVGATYISPFIGRLDDINADGVELIENIRTIYDNYSFATEILAASIRTPNHITEVALAGADVATIPPAVIYKLADHPLTKSGLEQFVKDWKSTGQSIL</sequence>
<evidence type="ECO:0000256" key="4">
    <source>
        <dbReference type="ARBA" id="ARBA00022490"/>
    </source>
</evidence>
<accession>A0A1E5XML5</accession>
<comment type="similarity">
    <text evidence="3 9">Belongs to the transaldolase family. Type 3B subfamily.</text>
</comment>
<evidence type="ECO:0000256" key="1">
    <source>
        <dbReference type="ARBA" id="ARBA00004496"/>
    </source>
</evidence>
<evidence type="ECO:0000256" key="2">
    <source>
        <dbReference type="ARBA" id="ARBA00004857"/>
    </source>
</evidence>
<keyword evidence="11" id="KW-1185">Reference proteome</keyword>
<dbReference type="UniPathway" id="UPA00115">
    <property type="reaction ID" value="UER00414"/>
</dbReference>
<comment type="pathway">
    <text evidence="2 9">Carbohydrate degradation; pentose phosphate pathway; D-glyceraldehyde 3-phosphate and beta-D-fructose 6-phosphate from D-ribose 5-phosphate and D-xylulose 5-phosphate (non-oxidative stage): step 2/3.</text>
</comment>